<protein>
    <submittedName>
        <fullName evidence="2">Uncharacterized protein</fullName>
    </submittedName>
</protein>
<feature type="compositionally biased region" description="Basic and acidic residues" evidence="1">
    <location>
        <begin position="151"/>
        <end position="160"/>
    </location>
</feature>
<dbReference type="OrthoDB" id="3635877at2759"/>
<evidence type="ECO:0000313" key="2">
    <source>
        <dbReference type="EMBL" id="GIZ41856.1"/>
    </source>
</evidence>
<gene>
    <name evidence="2" type="ORF">CKM354_000514500</name>
</gene>
<name>A0A9P3CH45_9PEZI</name>
<evidence type="ECO:0000313" key="3">
    <source>
        <dbReference type="Proteomes" id="UP000825890"/>
    </source>
</evidence>
<feature type="compositionally biased region" description="Acidic residues" evidence="1">
    <location>
        <begin position="161"/>
        <end position="174"/>
    </location>
</feature>
<feature type="compositionally biased region" description="Acidic residues" evidence="1">
    <location>
        <begin position="211"/>
        <end position="229"/>
    </location>
</feature>
<dbReference type="Proteomes" id="UP000825890">
    <property type="component" value="Unassembled WGS sequence"/>
</dbReference>
<feature type="compositionally biased region" description="Acidic residues" evidence="1">
    <location>
        <begin position="124"/>
        <end position="136"/>
    </location>
</feature>
<comment type="caution">
    <text evidence="2">The sequence shown here is derived from an EMBL/GenBank/DDBJ whole genome shotgun (WGS) entry which is preliminary data.</text>
</comment>
<dbReference type="RefSeq" id="XP_044656343.1">
    <property type="nucleotide sequence ID" value="XM_044800408.1"/>
</dbReference>
<sequence length="229" mass="26152">MSAANEVDAVGQVFGSIHARAWQHFEDEQLDEALDLARRMLLEPRLSDFHRGSFHLLMAFSDDQFVEHAERAVELFRTLRDTPKARRLVERAQNILESARNNFASGYNHVVPSTASDSKHEDARDDDNNEDEDDGGVEVFEWDLVAMVRREQEQEQREQEEHEEEQEPYEEEAPSDAGVGTEDTAWEPPMFWGAELDGGEPIDSDGPYLDGLDEFVVESDEEPSEEPED</sequence>
<reference evidence="2 3" key="1">
    <citation type="submission" date="2021-01" db="EMBL/GenBank/DDBJ databases">
        <title>Cercospora kikuchii MAFF 305040 whole genome shotgun sequence.</title>
        <authorList>
            <person name="Kashiwa T."/>
            <person name="Suzuki T."/>
        </authorList>
    </citation>
    <scope>NUCLEOTIDE SEQUENCE [LARGE SCALE GENOMIC DNA]</scope>
    <source>
        <strain evidence="2 3">MAFF 305040</strain>
    </source>
</reference>
<dbReference type="GeneID" id="68290720"/>
<evidence type="ECO:0000256" key="1">
    <source>
        <dbReference type="SAM" id="MobiDB-lite"/>
    </source>
</evidence>
<keyword evidence="3" id="KW-1185">Reference proteome</keyword>
<accession>A0A9P3CH45</accession>
<feature type="region of interest" description="Disordered" evidence="1">
    <location>
        <begin position="106"/>
        <end position="137"/>
    </location>
</feature>
<organism evidence="2 3">
    <name type="scientific">Cercospora kikuchii</name>
    <dbReference type="NCBI Taxonomy" id="84275"/>
    <lineage>
        <taxon>Eukaryota</taxon>
        <taxon>Fungi</taxon>
        <taxon>Dikarya</taxon>
        <taxon>Ascomycota</taxon>
        <taxon>Pezizomycotina</taxon>
        <taxon>Dothideomycetes</taxon>
        <taxon>Dothideomycetidae</taxon>
        <taxon>Mycosphaerellales</taxon>
        <taxon>Mycosphaerellaceae</taxon>
        <taxon>Cercospora</taxon>
    </lineage>
</organism>
<proteinExistence type="predicted"/>
<feature type="compositionally biased region" description="Polar residues" evidence="1">
    <location>
        <begin position="106"/>
        <end position="116"/>
    </location>
</feature>
<dbReference type="EMBL" id="BOLY01000003">
    <property type="protein sequence ID" value="GIZ41856.1"/>
    <property type="molecule type" value="Genomic_DNA"/>
</dbReference>
<feature type="region of interest" description="Disordered" evidence="1">
    <location>
        <begin position="151"/>
        <end position="229"/>
    </location>
</feature>
<dbReference type="AlphaFoldDB" id="A0A9P3CH45"/>